<dbReference type="InterPro" id="IPR032466">
    <property type="entry name" value="Metal_Hydrolase"/>
</dbReference>
<dbReference type="GO" id="GO:0046872">
    <property type="term" value="F:metal ion binding"/>
    <property type="evidence" value="ECO:0007669"/>
    <property type="project" value="UniProtKB-KW"/>
</dbReference>
<name>A0AAW7JNZ5_9ACTN</name>
<feature type="binding site" evidence="1">
    <location>
        <position position="61"/>
    </location>
    <ligand>
        <name>Zn(2+)</name>
        <dbReference type="ChEBI" id="CHEBI:29105"/>
        <label>1</label>
    </ligand>
</feature>
<dbReference type="Gene3D" id="3.20.20.140">
    <property type="entry name" value="Metal-dependent hydrolases"/>
    <property type="match status" value="1"/>
</dbReference>
<dbReference type="Proteomes" id="UP001168505">
    <property type="component" value="Unassembled WGS sequence"/>
</dbReference>
<dbReference type="InterPro" id="IPR011059">
    <property type="entry name" value="Metal-dep_hydrolase_composite"/>
</dbReference>
<dbReference type="PANTHER" id="PTHR42717:SF1">
    <property type="entry name" value="IMIDAZOLONEPROPIONASE AND RELATED AMIDOHYDROLASES"/>
    <property type="match status" value="1"/>
</dbReference>
<feature type="binding site" description="via carbamate group" evidence="1">
    <location>
        <position position="155"/>
    </location>
    <ligand>
        <name>Zn(2+)</name>
        <dbReference type="ChEBI" id="CHEBI:29105"/>
        <label>2</label>
    </ligand>
</feature>
<sequence>MKLLTIRNGRLLSPCTGLHGEFGDILVKDGRIAEVGTEIEPQGEIIDAEGRFVTPGFIDIHTHCYPKAFLGLAPDVLGLDRGATTIVDAGSSGADTYDDFRANYIDTAQTKVFTLLNISREGLLRGHELDDPAKVDVESAKACVLAHPDNIVGLKARASASVVGDQGLEPIAIAARTAHELGRPLMVHVGNYPPALGEVIDLLDTGDIITHAYHGKPGGILNEDGSIIEQAVKGRQRGVRFDVGHGVASFAFKTFQRAMDAGFDCDSISSDLHVENWGGPVFDMATTLSKLIACGESFEDAVSKCTSVPARYFGLTGLGEIAAGMVADFNIVSLDDCDESVQDAMGESVTLSKRLTVHTTIYSRGDSSAVLNRA</sequence>
<feature type="binding site" evidence="1">
    <location>
        <position position="188"/>
    </location>
    <ligand>
        <name>Zn(2+)</name>
        <dbReference type="ChEBI" id="CHEBI:29105"/>
        <label>2</label>
    </ligand>
</feature>
<dbReference type="AlphaFoldDB" id="A0AAW7JNZ5"/>
<feature type="domain" description="Amidohydrolase-related" evidence="4">
    <location>
        <begin position="256"/>
        <end position="358"/>
    </location>
</feature>
<organism evidence="5 6">
    <name type="scientific">Collinsella ihumii</name>
    <dbReference type="NCBI Taxonomy" id="1720204"/>
    <lineage>
        <taxon>Bacteria</taxon>
        <taxon>Bacillati</taxon>
        <taxon>Actinomycetota</taxon>
        <taxon>Coriobacteriia</taxon>
        <taxon>Coriobacteriales</taxon>
        <taxon>Coriobacteriaceae</taxon>
        <taxon>Collinsella</taxon>
    </lineage>
</organism>
<comment type="caution">
    <text evidence="5">The sequence shown here is derived from an EMBL/GenBank/DDBJ whole genome shotgun (WGS) entry which is preliminary data.</text>
</comment>
<evidence type="ECO:0000313" key="6">
    <source>
        <dbReference type="Proteomes" id="UP001168505"/>
    </source>
</evidence>
<dbReference type="PANTHER" id="PTHR42717">
    <property type="entry name" value="DIHYDROOROTASE-RELATED"/>
    <property type="match status" value="1"/>
</dbReference>
<dbReference type="InterPro" id="IPR020043">
    <property type="entry name" value="Deacetylase_Atu3266-like"/>
</dbReference>
<dbReference type="InterPro" id="IPR006680">
    <property type="entry name" value="Amidohydro-rel"/>
</dbReference>
<gene>
    <name evidence="5" type="ORF">QVN40_05095</name>
</gene>
<dbReference type="Gene3D" id="2.30.40.10">
    <property type="entry name" value="Urease, subunit C, domain 1"/>
    <property type="match status" value="1"/>
</dbReference>
<evidence type="ECO:0000256" key="2">
    <source>
        <dbReference type="PIRSR" id="PIRSR039004-2"/>
    </source>
</evidence>
<dbReference type="RefSeq" id="WP_066829414.1">
    <property type="nucleotide sequence ID" value="NZ_CABKVW010000003.1"/>
</dbReference>
<dbReference type="SUPFAM" id="SSF51556">
    <property type="entry name" value="Metallo-dependent hydrolases"/>
    <property type="match status" value="1"/>
</dbReference>
<evidence type="ECO:0000256" key="3">
    <source>
        <dbReference type="PIRSR" id="PIRSR039004-3"/>
    </source>
</evidence>
<evidence type="ECO:0000256" key="1">
    <source>
        <dbReference type="PIRSR" id="PIRSR039004-1"/>
    </source>
</evidence>
<dbReference type="GO" id="GO:0016810">
    <property type="term" value="F:hydrolase activity, acting on carbon-nitrogen (but not peptide) bonds"/>
    <property type="evidence" value="ECO:0007669"/>
    <property type="project" value="InterPro"/>
</dbReference>
<feature type="site" description="Transition state stabilizer" evidence="3">
    <location>
        <position position="157"/>
    </location>
</feature>
<reference evidence="5" key="1">
    <citation type="submission" date="2023-06" db="EMBL/GenBank/DDBJ databases">
        <authorList>
            <person name="Zeman M."/>
            <person name="Kubasova T."/>
            <person name="Jahodarova E."/>
            <person name="Nykrynova M."/>
            <person name="Rychlik I."/>
        </authorList>
    </citation>
    <scope>NUCLEOTIDE SEQUENCE</scope>
    <source>
        <strain evidence="5">15_COKtk</strain>
    </source>
</reference>
<feature type="modified residue" description="N6-carboxylysine" evidence="2">
    <location>
        <position position="155"/>
    </location>
</feature>
<dbReference type="SUPFAM" id="SSF51338">
    <property type="entry name" value="Composite domain of metallo-dependent hydrolases"/>
    <property type="match status" value="1"/>
</dbReference>
<feature type="binding site" evidence="1">
    <location>
        <position position="211"/>
    </location>
    <ligand>
        <name>Zn(2+)</name>
        <dbReference type="ChEBI" id="CHEBI:29105"/>
        <label>2</label>
    </ligand>
</feature>
<dbReference type="Pfam" id="PF01979">
    <property type="entry name" value="Amidohydro_1"/>
    <property type="match status" value="1"/>
</dbReference>
<protein>
    <submittedName>
        <fullName evidence="5">Amidohydrolase/deacetylase family metallohydrolase</fullName>
    </submittedName>
</protein>
<feature type="binding site" description="via carbamate group" evidence="1">
    <location>
        <position position="155"/>
    </location>
    <ligand>
        <name>Zn(2+)</name>
        <dbReference type="ChEBI" id="CHEBI:29105"/>
        <label>1</label>
    </ligand>
</feature>
<feature type="binding site" evidence="1">
    <location>
        <position position="63"/>
    </location>
    <ligand>
        <name>Zn(2+)</name>
        <dbReference type="ChEBI" id="CHEBI:29105"/>
        <label>1</label>
    </ligand>
</feature>
<evidence type="ECO:0000259" key="4">
    <source>
        <dbReference type="Pfam" id="PF01979"/>
    </source>
</evidence>
<dbReference type="PIRSF" id="PIRSF039004">
    <property type="entry name" value="ADE_EF_0837"/>
    <property type="match status" value="1"/>
</dbReference>
<accession>A0AAW7JNZ5</accession>
<dbReference type="GO" id="GO:0019213">
    <property type="term" value="F:deacetylase activity"/>
    <property type="evidence" value="ECO:0007669"/>
    <property type="project" value="InterPro"/>
</dbReference>
<keyword evidence="1" id="KW-0479">Metal-binding</keyword>
<dbReference type="NCBIfam" id="NF006689">
    <property type="entry name" value="PRK09237.1"/>
    <property type="match status" value="1"/>
</dbReference>
<feature type="binding site" evidence="1">
    <location>
        <position position="271"/>
    </location>
    <ligand>
        <name>Zn(2+)</name>
        <dbReference type="ChEBI" id="CHEBI:29105"/>
        <label>1</label>
    </ligand>
</feature>
<evidence type="ECO:0000313" key="5">
    <source>
        <dbReference type="EMBL" id="MDN0069079.1"/>
    </source>
</evidence>
<proteinExistence type="predicted"/>
<reference evidence="5" key="2">
    <citation type="submission" date="2023-08" db="EMBL/GenBank/DDBJ databases">
        <title>Identification and characterization of horizontal gene transfer across gut microbiota members of farm animals based on homology search.</title>
        <authorList>
            <person name="Schwarzerova J."/>
            <person name="Nykrynova M."/>
            <person name="Jureckova K."/>
            <person name="Cejkova D."/>
            <person name="Rychlik I."/>
        </authorList>
    </citation>
    <scope>NUCLEOTIDE SEQUENCE</scope>
    <source>
        <strain evidence="5">15_COKtk</strain>
    </source>
</reference>
<keyword evidence="1" id="KW-0862">Zinc</keyword>
<dbReference type="EMBL" id="JAUEIR010000004">
    <property type="protein sequence ID" value="MDN0069079.1"/>
    <property type="molecule type" value="Genomic_DNA"/>
</dbReference>